<dbReference type="Proteomes" id="UP001155587">
    <property type="component" value="Unassembled WGS sequence"/>
</dbReference>
<comment type="caution">
    <text evidence="1">The sequence shown here is derived from an EMBL/GenBank/DDBJ whole genome shotgun (WGS) entry which is preliminary data.</text>
</comment>
<dbReference type="Pfam" id="PF11697">
    <property type="entry name" value="DUF3293"/>
    <property type="match status" value="1"/>
</dbReference>
<dbReference type="InterPro" id="IPR021710">
    <property type="entry name" value="DUF3293"/>
</dbReference>
<sequence length="130" mass="14957">MCVNAQLWASYANACFRFERAWSVEQYAIITAWNPRSVWVSNERNLIKNKELNLDLGHKLRLKVIVGDATFDWYEESYAVEMTLSEACDLGQKYHQNAIYFVDNGVLFLVPCDGDRQPKNLGLLGEYVAD</sequence>
<name>A0A9X3CL21_9VIBR</name>
<dbReference type="RefSeq" id="WP_265673699.1">
    <property type="nucleotide sequence ID" value="NZ_JAKRRY010000003.1"/>
</dbReference>
<evidence type="ECO:0000313" key="1">
    <source>
        <dbReference type="EMBL" id="MCW8345250.1"/>
    </source>
</evidence>
<gene>
    <name evidence="1" type="ORF">MD535_04295</name>
</gene>
<dbReference type="EMBL" id="JAKRRY010000003">
    <property type="protein sequence ID" value="MCW8345250.1"/>
    <property type="molecule type" value="Genomic_DNA"/>
</dbReference>
<dbReference type="AlphaFoldDB" id="A0A9X3CL21"/>
<protein>
    <submittedName>
        <fullName evidence="1">DUF3293 domain-containing protein</fullName>
    </submittedName>
</protein>
<accession>A0A9X3CL21</accession>
<keyword evidence="2" id="KW-1185">Reference proteome</keyword>
<reference evidence="1" key="1">
    <citation type="submission" date="2022-02" db="EMBL/GenBank/DDBJ databases">
        <title>Vibrio sp. nov, a new bacterium isolated from seawater.</title>
        <authorList>
            <person name="Yuan Y."/>
        </authorList>
    </citation>
    <scope>NUCLEOTIDE SEQUENCE</scope>
    <source>
        <strain evidence="1">ZSDZ65</strain>
    </source>
</reference>
<proteinExistence type="predicted"/>
<organism evidence="1 2">
    <name type="scientific">Vibrio qingdaonensis</name>
    <dbReference type="NCBI Taxonomy" id="2829491"/>
    <lineage>
        <taxon>Bacteria</taxon>
        <taxon>Pseudomonadati</taxon>
        <taxon>Pseudomonadota</taxon>
        <taxon>Gammaproteobacteria</taxon>
        <taxon>Vibrionales</taxon>
        <taxon>Vibrionaceae</taxon>
        <taxon>Vibrio</taxon>
    </lineage>
</organism>
<evidence type="ECO:0000313" key="2">
    <source>
        <dbReference type="Proteomes" id="UP001155587"/>
    </source>
</evidence>